<reference evidence="5" key="1">
    <citation type="journal article" date="2014" name="Genome Announc.">
        <title>Full-genome sequence of the plant growth-promoting bacterium Pseudomonas protegens CHA0.</title>
        <authorList>
            <person name="Jousset A."/>
            <person name="Schuldes J."/>
            <person name="Keel C."/>
            <person name="Maurhofer M."/>
            <person name="Daniel R."/>
            <person name="Scheu S."/>
            <person name="Thuermer A."/>
        </authorList>
    </citation>
    <scope>NUCLEOTIDE SEQUENCE [LARGE SCALE GENOMIC DNA]</scope>
    <source>
        <strain evidence="5">DSM 19095 / LMG 27888 / CFBP 6595 / CHA0</strain>
    </source>
</reference>
<sequence length="241" mass="24808">MAAVHLPGPGTMALARSTPGNTGIGFQPRHRPRSRGALSGAGADVVNYVTATHDRMLSGLILPCAVVGVDLAAGRLRVSDGAGWTSAWVRWHSQAAGKARHWRAPSLGEQGVLISPSGEPAQGTFVPGLYGDAGAQPDNREHVEVWRFDDGGSLVYDWQAKSYSISLPSGTVTIQVGTSSVLVTDSSITGNADSITLTGAITLNGEVQINGASLKHNGVNVGSTHIHPAVMPGPGATAPPQ</sequence>
<dbReference type="HOGENOM" id="CLU_088884_5_0_6"/>
<dbReference type="Pfam" id="PF04717">
    <property type="entry name" value="Phage_base_V"/>
    <property type="match status" value="1"/>
</dbReference>
<dbReference type="InterPro" id="IPR013046">
    <property type="entry name" value="GpV/Gp45"/>
</dbReference>
<evidence type="ECO:0000259" key="3">
    <source>
        <dbReference type="Pfam" id="PF21930"/>
    </source>
</evidence>
<evidence type="ECO:0000313" key="4">
    <source>
        <dbReference type="EMBL" id="AGL83025.1"/>
    </source>
</evidence>
<accession>A0A2C9EHC3</accession>
<protein>
    <submittedName>
        <fullName evidence="4">Baseplate assembly protein V</fullName>
    </submittedName>
</protein>
<dbReference type="InterPro" id="IPR054122">
    <property type="entry name" value="Gp138-like_C"/>
</dbReference>
<dbReference type="KEGG" id="pprc:PFLCHA0_c12330"/>
<dbReference type="Pfam" id="PF21930">
    <property type="entry name" value="Gp138_C"/>
    <property type="match status" value="1"/>
</dbReference>
<dbReference type="Gene3D" id="2.40.50.230">
    <property type="entry name" value="Gp5 N-terminal domain"/>
    <property type="match status" value="1"/>
</dbReference>
<name>A0A2C9EHC3_PSEPH</name>
<dbReference type="EMBL" id="CP003190">
    <property type="protein sequence ID" value="AGL83025.1"/>
    <property type="molecule type" value="Genomic_DNA"/>
</dbReference>
<dbReference type="eggNOG" id="COG4540">
    <property type="taxonomic scope" value="Bacteria"/>
</dbReference>
<dbReference type="AlphaFoldDB" id="A0A2C9EHC3"/>
<evidence type="ECO:0000256" key="1">
    <source>
        <dbReference type="SAM" id="MobiDB-lite"/>
    </source>
</evidence>
<dbReference type="NCBIfam" id="TIGR01644">
    <property type="entry name" value="phage_P2_V"/>
    <property type="match status" value="1"/>
</dbReference>
<feature type="domain" description="Gp5/Type VI secretion system Vgr protein OB-fold" evidence="2">
    <location>
        <begin position="63"/>
        <end position="130"/>
    </location>
</feature>
<dbReference type="Gene3D" id="6.20.150.10">
    <property type="match status" value="1"/>
</dbReference>
<feature type="domain" description="Gp138-like beta-helical trimerization" evidence="3">
    <location>
        <begin position="144"/>
        <end position="211"/>
    </location>
</feature>
<dbReference type="InterPro" id="IPR037026">
    <property type="entry name" value="Vgr_OB-fold_dom_sf"/>
</dbReference>
<evidence type="ECO:0000259" key="2">
    <source>
        <dbReference type="Pfam" id="PF04717"/>
    </source>
</evidence>
<dbReference type="Proteomes" id="UP000013940">
    <property type="component" value="Chromosome"/>
</dbReference>
<feature type="region of interest" description="Disordered" evidence="1">
    <location>
        <begin position="1"/>
        <end position="38"/>
    </location>
</feature>
<proteinExistence type="predicted"/>
<evidence type="ECO:0000313" key="5">
    <source>
        <dbReference type="Proteomes" id="UP000013940"/>
    </source>
</evidence>
<gene>
    <name evidence="4" type="ORF">PFLCHA0_c12330</name>
</gene>
<organism evidence="4 5">
    <name type="scientific">Pseudomonas protegens (strain DSM 19095 / LMG 27888 / CFBP 6595 / CHA0)</name>
    <dbReference type="NCBI Taxonomy" id="1124983"/>
    <lineage>
        <taxon>Bacteria</taxon>
        <taxon>Pseudomonadati</taxon>
        <taxon>Pseudomonadota</taxon>
        <taxon>Gammaproteobacteria</taxon>
        <taxon>Pseudomonadales</taxon>
        <taxon>Pseudomonadaceae</taxon>
        <taxon>Pseudomonas</taxon>
    </lineage>
</organism>
<dbReference type="InterPro" id="IPR006531">
    <property type="entry name" value="Gp5/Vgr_OB"/>
</dbReference>